<accession>A0A511SXW0</accession>
<name>A0A511SXW0_MYXFU</name>
<dbReference type="STRING" id="1334629.MFUL124B02_39665"/>
<dbReference type="InterPro" id="IPR002347">
    <property type="entry name" value="SDR_fam"/>
</dbReference>
<dbReference type="Proteomes" id="UP000321514">
    <property type="component" value="Unassembled WGS sequence"/>
</dbReference>
<dbReference type="AlphaFoldDB" id="A0A511SXW0"/>
<evidence type="ECO:0000313" key="6">
    <source>
        <dbReference type="Proteomes" id="UP000321514"/>
    </source>
</evidence>
<dbReference type="SUPFAM" id="SSF51735">
    <property type="entry name" value="NAD(P)-binding Rossmann-fold domains"/>
    <property type="match status" value="1"/>
</dbReference>
<dbReference type="FunFam" id="3.40.50.720:FF:000173">
    <property type="entry name" value="3-oxoacyl-[acyl-carrier protein] reductase"/>
    <property type="match status" value="1"/>
</dbReference>
<sequence>MGTAFITGAGIRIGQAVARALAHAGYDVALHANRSLEALTSLADELRALGRRVTVHAADLSRPEAVDALGASVREAWPALDVVVHNAGLYERVPFEDISREQYRTMLGVNLDAPFFLTQALLPSLLAGKDPVVVHICDIAGERPESHFAHYSVSKAGLLMLTRALAVELAPRVRVNAVSPGVAAFPESFDAAAREQILRRIPMGREGSVEDVARAVVFLAKDAPYITGQVIAVDGGRSVKL</sequence>
<dbReference type="InterPro" id="IPR020904">
    <property type="entry name" value="Sc_DH/Rdtase_CS"/>
</dbReference>
<dbReference type="GO" id="GO:0016491">
    <property type="term" value="F:oxidoreductase activity"/>
    <property type="evidence" value="ECO:0007669"/>
    <property type="project" value="UniProtKB-KW"/>
</dbReference>
<comment type="caution">
    <text evidence="3">The sequence shown here is derived from an EMBL/GenBank/DDBJ whole genome shotgun (WGS) entry which is preliminary data.</text>
</comment>
<proteinExistence type="inferred from homology"/>
<organism evidence="3 6">
    <name type="scientific">Myxococcus fulvus</name>
    <dbReference type="NCBI Taxonomy" id="33"/>
    <lineage>
        <taxon>Bacteria</taxon>
        <taxon>Pseudomonadati</taxon>
        <taxon>Myxococcota</taxon>
        <taxon>Myxococcia</taxon>
        <taxon>Myxococcales</taxon>
        <taxon>Cystobacterineae</taxon>
        <taxon>Myxococcaceae</taxon>
        <taxon>Myxococcus</taxon>
    </lineage>
</organism>
<gene>
    <name evidence="3" type="primary">ptr1</name>
    <name evidence="3" type="ORF">MFU01_17560</name>
    <name evidence="4" type="ORF">SAMN05443572_104650</name>
</gene>
<dbReference type="PANTHER" id="PTHR43639">
    <property type="entry name" value="OXIDOREDUCTASE, SHORT-CHAIN DEHYDROGENASE/REDUCTASE FAMILY (AFU_ORTHOLOGUE AFUA_5G02870)"/>
    <property type="match status" value="1"/>
</dbReference>
<dbReference type="RefSeq" id="WP_074954194.1">
    <property type="nucleotide sequence ID" value="NZ_BJXR01000017.1"/>
</dbReference>
<evidence type="ECO:0000313" key="5">
    <source>
        <dbReference type="Proteomes" id="UP000183760"/>
    </source>
</evidence>
<dbReference type="PANTHER" id="PTHR43639:SF1">
    <property type="entry name" value="SHORT-CHAIN DEHYDROGENASE_REDUCTASE FAMILY PROTEIN"/>
    <property type="match status" value="1"/>
</dbReference>
<reference evidence="4 5" key="1">
    <citation type="submission" date="2016-10" db="EMBL/GenBank/DDBJ databases">
        <authorList>
            <person name="Varghese N."/>
            <person name="Submissions S."/>
        </authorList>
    </citation>
    <scope>NUCLEOTIDE SEQUENCE [LARGE SCALE GENOMIC DNA]</scope>
    <source>
        <strain evidence="4 5">DSM 16525</strain>
    </source>
</reference>
<dbReference type="PRINTS" id="PR00081">
    <property type="entry name" value="GDHRDH"/>
</dbReference>
<reference evidence="3 6" key="2">
    <citation type="submission" date="2019-07" db="EMBL/GenBank/DDBJ databases">
        <title>Whole genome shotgun sequence of Myxococcus fulvus NBRC 100333.</title>
        <authorList>
            <person name="Hosoyama A."/>
            <person name="Uohara A."/>
            <person name="Ohji S."/>
            <person name="Ichikawa N."/>
        </authorList>
    </citation>
    <scope>NUCLEOTIDE SEQUENCE [LARGE SCALE GENOMIC DNA]</scope>
    <source>
        <strain evidence="3 6">NBRC 100333</strain>
    </source>
</reference>
<dbReference type="PROSITE" id="PS00061">
    <property type="entry name" value="ADH_SHORT"/>
    <property type="match status" value="1"/>
</dbReference>
<protein>
    <submittedName>
        <fullName evidence="3">Pteridine reductase</fullName>
    </submittedName>
</protein>
<evidence type="ECO:0000256" key="1">
    <source>
        <dbReference type="ARBA" id="ARBA00006484"/>
    </source>
</evidence>
<keyword evidence="5" id="KW-1185">Reference proteome</keyword>
<dbReference type="Gene3D" id="3.40.50.720">
    <property type="entry name" value="NAD(P)-binding Rossmann-like Domain"/>
    <property type="match status" value="1"/>
</dbReference>
<evidence type="ECO:0000313" key="4">
    <source>
        <dbReference type="EMBL" id="SEU06006.1"/>
    </source>
</evidence>
<evidence type="ECO:0000313" key="3">
    <source>
        <dbReference type="EMBL" id="GEN06719.1"/>
    </source>
</evidence>
<dbReference type="Pfam" id="PF13561">
    <property type="entry name" value="adh_short_C2"/>
    <property type="match status" value="1"/>
</dbReference>
<comment type="similarity">
    <text evidence="1">Belongs to the short-chain dehydrogenases/reductases (SDR) family.</text>
</comment>
<dbReference type="Proteomes" id="UP000183760">
    <property type="component" value="Unassembled WGS sequence"/>
</dbReference>
<evidence type="ECO:0000256" key="2">
    <source>
        <dbReference type="ARBA" id="ARBA00023002"/>
    </source>
</evidence>
<dbReference type="PRINTS" id="PR00080">
    <property type="entry name" value="SDRFAMILY"/>
</dbReference>
<dbReference type="OrthoDB" id="9786360at2"/>
<dbReference type="EMBL" id="BJXR01000017">
    <property type="protein sequence ID" value="GEN06719.1"/>
    <property type="molecule type" value="Genomic_DNA"/>
</dbReference>
<dbReference type="InterPro" id="IPR036291">
    <property type="entry name" value="NAD(P)-bd_dom_sf"/>
</dbReference>
<keyword evidence="2" id="KW-0560">Oxidoreductase</keyword>
<dbReference type="EMBL" id="FOIB01000004">
    <property type="protein sequence ID" value="SEU06006.1"/>
    <property type="molecule type" value="Genomic_DNA"/>
</dbReference>